<dbReference type="Pfam" id="PF09351">
    <property type="entry name" value="DUF1993"/>
    <property type="match status" value="1"/>
</dbReference>
<name>A0A370WVR3_9GAMM</name>
<dbReference type="PANTHER" id="PTHR36922:SF1">
    <property type="entry name" value="DUF1993 DOMAIN-CONTAINING PROTEIN"/>
    <property type="match status" value="1"/>
</dbReference>
<proteinExistence type="predicted"/>
<reference evidence="1 2" key="1">
    <citation type="submission" date="2018-07" db="EMBL/GenBank/DDBJ databases">
        <title>Dyella monticola sp. nov. and Dyella psychrodurans sp. nov. isolated from monsoon evergreen broad-leaved forest soil of Dinghu Mountain, China.</title>
        <authorList>
            <person name="Gao Z."/>
            <person name="Qiu L."/>
        </authorList>
    </citation>
    <scope>NUCLEOTIDE SEQUENCE [LARGE SCALE GENOMIC DNA]</scope>
    <source>
        <strain evidence="1 2">4G-K06</strain>
    </source>
</reference>
<dbReference type="InterPro" id="IPR034660">
    <property type="entry name" value="DinB/YfiT-like"/>
</dbReference>
<dbReference type="InterPro" id="IPR018531">
    <property type="entry name" value="DUF1993"/>
</dbReference>
<dbReference type="Gene3D" id="1.20.120.450">
    <property type="entry name" value="dinb family like domain"/>
    <property type="match status" value="1"/>
</dbReference>
<dbReference type="Proteomes" id="UP000254258">
    <property type="component" value="Unassembled WGS sequence"/>
</dbReference>
<keyword evidence="2" id="KW-1185">Reference proteome</keyword>
<evidence type="ECO:0000313" key="1">
    <source>
        <dbReference type="EMBL" id="RDS80223.1"/>
    </source>
</evidence>
<gene>
    <name evidence="1" type="ORF">DWU98_15050</name>
</gene>
<dbReference type="SUPFAM" id="SSF109854">
    <property type="entry name" value="DinB/YfiT-like putative metalloenzymes"/>
    <property type="match status" value="1"/>
</dbReference>
<sequence length="168" mass="18830">MSLSMYQASAPVFVRALTNLLHVLKLGEKHAKEKSVEGSVMLQSRLIADMLPLVKQVQIATDMAKNGTARLAGVDPLKFEDNETSFEELYARIERAIDYIKGFKPEQVDGSETRAITLKTRNGEQHFEGQAYLLHYVLPNLFFHCTTAYAILREAGTPIGKQDFIGKQ</sequence>
<dbReference type="RefSeq" id="WP_115496392.1">
    <property type="nucleotide sequence ID" value="NZ_QRBE01000009.1"/>
</dbReference>
<accession>A0A370WVR3</accession>
<protein>
    <submittedName>
        <fullName evidence="1">DUF1993 domain-containing protein</fullName>
    </submittedName>
</protein>
<organism evidence="1 2">
    <name type="scientific">Dyella monticola</name>
    <dbReference type="NCBI Taxonomy" id="1927958"/>
    <lineage>
        <taxon>Bacteria</taxon>
        <taxon>Pseudomonadati</taxon>
        <taxon>Pseudomonadota</taxon>
        <taxon>Gammaproteobacteria</taxon>
        <taxon>Lysobacterales</taxon>
        <taxon>Rhodanobacteraceae</taxon>
        <taxon>Dyella</taxon>
    </lineage>
</organism>
<evidence type="ECO:0000313" key="2">
    <source>
        <dbReference type="Proteomes" id="UP000254258"/>
    </source>
</evidence>
<dbReference type="AlphaFoldDB" id="A0A370WVR3"/>
<dbReference type="OrthoDB" id="338237at2"/>
<dbReference type="EMBL" id="QRBE01000009">
    <property type="protein sequence ID" value="RDS80223.1"/>
    <property type="molecule type" value="Genomic_DNA"/>
</dbReference>
<dbReference type="PANTHER" id="PTHR36922">
    <property type="entry name" value="BLL2446 PROTEIN"/>
    <property type="match status" value="1"/>
</dbReference>
<comment type="caution">
    <text evidence="1">The sequence shown here is derived from an EMBL/GenBank/DDBJ whole genome shotgun (WGS) entry which is preliminary data.</text>
</comment>